<dbReference type="InterPro" id="IPR010840">
    <property type="entry name" value="YqiJ_OB"/>
</dbReference>
<feature type="domain" description="Inner membrane protein YqiJ N-terminal" evidence="3">
    <location>
        <begin position="12"/>
        <end position="107"/>
    </location>
</feature>
<sequence length="206" mass="21353">MLELLTAPEGAIFTAALVLMFAIGAIEALGLGASGLGVHLGLDADHDGLLGSLGVGRVPLLILLTAFLATFGAIGMVGQQFAAIFTGAFLSPVIAVPGALVAAVPLTVLVARVLARVLPRDETTAIGVDELVGLTGTVMIGKAVTGSPARARVVDRHGQAHHVLAEPDIEGSSFEEGDVILLVRRDGHQFRAILHDRPRYSDWSIS</sequence>
<reference evidence="4 5" key="1">
    <citation type="submission" date="2021-06" db="EMBL/GenBank/DDBJ databases">
        <title>Sphingomonas sp. XMGL2, whole genome shotgun sequencing project.</title>
        <authorList>
            <person name="Zhao G."/>
            <person name="Shen L."/>
        </authorList>
    </citation>
    <scope>NUCLEOTIDE SEQUENCE [LARGE SCALE GENOMIC DNA]</scope>
    <source>
        <strain evidence="4 5">XMGL2</strain>
    </source>
</reference>
<proteinExistence type="predicted"/>
<evidence type="ECO:0000313" key="4">
    <source>
        <dbReference type="EMBL" id="MBU3077835.1"/>
    </source>
</evidence>
<dbReference type="Pfam" id="PF07290">
    <property type="entry name" value="YqiJ_OB"/>
    <property type="match status" value="1"/>
</dbReference>
<gene>
    <name evidence="4" type="ORF">KOF26_08155</name>
</gene>
<organism evidence="4 5">
    <name type="scientific">Sphingomonas quercus</name>
    <dbReference type="NCBI Taxonomy" id="2842451"/>
    <lineage>
        <taxon>Bacteria</taxon>
        <taxon>Pseudomonadati</taxon>
        <taxon>Pseudomonadota</taxon>
        <taxon>Alphaproteobacteria</taxon>
        <taxon>Sphingomonadales</taxon>
        <taxon>Sphingomonadaceae</taxon>
        <taxon>Sphingomonas</taxon>
    </lineage>
</organism>
<feature type="transmembrane region" description="Helical" evidence="1">
    <location>
        <begin position="89"/>
        <end position="111"/>
    </location>
</feature>
<name>A0ABS6BHQ7_9SPHN</name>
<feature type="transmembrane region" description="Helical" evidence="1">
    <location>
        <begin position="12"/>
        <end position="38"/>
    </location>
</feature>
<evidence type="ECO:0000313" key="5">
    <source>
        <dbReference type="Proteomes" id="UP000776276"/>
    </source>
</evidence>
<feature type="domain" description="Inner membrane protein YqiJ OB-fold" evidence="2">
    <location>
        <begin position="130"/>
        <end position="193"/>
    </location>
</feature>
<keyword evidence="5" id="KW-1185">Reference proteome</keyword>
<keyword evidence="1" id="KW-0472">Membrane</keyword>
<dbReference type="Proteomes" id="UP000776276">
    <property type="component" value="Unassembled WGS sequence"/>
</dbReference>
<evidence type="ECO:0000259" key="2">
    <source>
        <dbReference type="Pfam" id="PF07290"/>
    </source>
</evidence>
<dbReference type="RefSeq" id="WP_216322921.1">
    <property type="nucleotide sequence ID" value="NZ_JAHKRT010000003.1"/>
</dbReference>
<feature type="transmembrane region" description="Helical" evidence="1">
    <location>
        <begin position="58"/>
        <end position="77"/>
    </location>
</feature>
<comment type="caution">
    <text evidence="4">The sequence shown here is derived from an EMBL/GenBank/DDBJ whole genome shotgun (WGS) entry which is preliminary data.</text>
</comment>
<dbReference type="InterPro" id="IPR048376">
    <property type="entry name" value="YqiJ_N"/>
</dbReference>
<protein>
    <submittedName>
        <fullName evidence="4">YqiJ family protein</fullName>
    </submittedName>
</protein>
<evidence type="ECO:0000259" key="3">
    <source>
        <dbReference type="Pfam" id="PF21001"/>
    </source>
</evidence>
<evidence type="ECO:0000256" key="1">
    <source>
        <dbReference type="SAM" id="Phobius"/>
    </source>
</evidence>
<accession>A0ABS6BHQ7</accession>
<dbReference type="EMBL" id="JAHKRT010000003">
    <property type="protein sequence ID" value="MBU3077835.1"/>
    <property type="molecule type" value="Genomic_DNA"/>
</dbReference>
<keyword evidence="1" id="KW-1133">Transmembrane helix</keyword>
<dbReference type="Pfam" id="PF21001">
    <property type="entry name" value="YqiJ_N"/>
    <property type="match status" value="1"/>
</dbReference>
<keyword evidence="1" id="KW-0812">Transmembrane</keyword>